<accession>A0ACC7P807</accession>
<protein>
    <submittedName>
        <fullName evidence="1">DMT family transporter</fullName>
    </submittedName>
</protein>
<name>A0ACC7P807_9BACL</name>
<proteinExistence type="predicted"/>
<organism evidence="1 2">
    <name type="scientific">Paenibacillus mesotrionivorans</name>
    <dbReference type="NCBI Taxonomy" id="3160968"/>
    <lineage>
        <taxon>Bacteria</taxon>
        <taxon>Bacillati</taxon>
        <taxon>Bacillota</taxon>
        <taxon>Bacilli</taxon>
        <taxon>Bacillales</taxon>
        <taxon>Paenibacillaceae</taxon>
        <taxon>Paenibacillus</taxon>
    </lineage>
</organism>
<dbReference type="EMBL" id="JBJURJ010000021">
    <property type="protein sequence ID" value="MFM9331739.1"/>
    <property type="molecule type" value="Genomic_DNA"/>
</dbReference>
<dbReference type="Proteomes" id="UP001631969">
    <property type="component" value="Unassembled WGS sequence"/>
</dbReference>
<evidence type="ECO:0000313" key="2">
    <source>
        <dbReference type="Proteomes" id="UP001631969"/>
    </source>
</evidence>
<evidence type="ECO:0000313" key="1">
    <source>
        <dbReference type="EMBL" id="MFM9331739.1"/>
    </source>
</evidence>
<keyword evidence="2" id="KW-1185">Reference proteome</keyword>
<comment type="caution">
    <text evidence="1">The sequence shown here is derived from an EMBL/GenBank/DDBJ whole genome shotgun (WGS) entry which is preliminary data.</text>
</comment>
<sequence length="310" mass="33732">MKARAAAAGHAAAIFTIFVWGTTFISTKVLLGDFSPFEILFFRFTLGYLALLAVHPRFVKTSGFREELLFAGAGLCGVTLYFLLENIALTLTLTSNVGIIVSVAPFFTAVAAHFFLKGEGLRPPFFVGFALAMLGIVLITLNGSYALELNPAGDIMAVLACVFWAFYSVLMRKISVLKHSNIASTRRVFFYGLVFMLPALGFMDLHLAPERFADPVNLLNLLFLSFFASALCFASWNWCVGVLGAVKTSVYIYLVPVVTIAASWLILHERLTGTAMVGALLTLAGLFISERKPKLTQTPAYKEAEAGVKG</sequence>
<gene>
    <name evidence="1" type="ORF">ACI1P1_25905</name>
</gene>
<reference evidence="1" key="1">
    <citation type="submission" date="2024-12" db="EMBL/GenBank/DDBJ databases">
        <authorList>
            <person name="Wu N."/>
        </authorList>
    </citation>
    <scope>NUCLEOTIDE SEQUENCE</scope>
    <source>
        <strain evidence="1">P15</strain>
    </source>
</reference>